<evidence type="ECO:0000256" key="2">
    <source>
        <dbReference type="ARBA" id="ARBA00022737"/>
    </source>
</evidence>
<dbReference type="PIRSF" id="PIRSF037037">
    <property type="entry name" value="Kelch-like_protein_gigaxonin"/>
    <property type="match status" value="1"/>
</dbReference>
<reference evidence="4" key="2">
    <citation type="journal article" date="2023" name="Science">
        <title>Genomic signatures of disease resistance in endangered staghorn corals.</title>
        <authorList>
            <person name="Vollmer S.V."/>
            <person name="Selwyn J.D."/>
            <person name="Despard B.A."/>
            <person name="Roesel C.L."/>
        </authorList>
    </citation>
    <scope>NUCLEOTIDE SEQUENCE</scope>
    <source>
        <strain evidence="4">K2</strain>
    </source>
</reference>
<dbReference type="Gene3D" id="1.25.40.420">
    <property type="match status" value="1"/>
</dbReference>
<keyword evidence="2" id="KW-0677">Repeat</keyword>
<proteinExistence type="predicted"/>
<dbReference type="InterPro" id="IPR011333">
    <property type="entry name" value="SKP1/BTB/POZ_sf"/>
</dbReference>
<evidence type="ECO:0000256" key="1">
    <source>
        <dbReference type="ARBA" id="ARBA00022441"/>
    </source>
</evidence>
<keyword evidence="5" id="KW-1185">Reference proteome</keyword>
<dbReference type="SMART" id="SM00875">
    <property type="entry name" value="BACK"/>
    <property type="match status" value="1"/>
</dbReference>
<dbReference type="SUPFAM" id="SSF117281">
    <property type="entry name" value="Kelch motif"/>
    <property type="match status" value="1"/>
</dbReference>
<dbReference type="Gene3D" id="2.120.10.80">
    <property type="entry name" value="Kelch-type beta propeller"/>
    <property type="match status" value="1"/>
</dbReference>
<keyword evidence="1" id="KW-0880">Kelch repeat</keyword>
<dbReference type="Proteomes" id="UP001249851">
    <property type="component" value="Unassembled WGS sequence"/>
</dbReference>
<organism evidence="4 5">
    <name type="scientific">Acropora cervicornis</name>
    <name type="common">Staghorn coral</name>
    <dbReference type="NCBI Taxonomy" id="6130"/>
    <lineage>
        <taxon>Eukaryota</taxon>
        <taxon>Metazoa</taxon>
        <taxon>Cnidaria</taxon>
        <taxon>Anthozoa</taxon>
        <taxon>Hexacorallia</taxon>
        <taxon>Scleractinia</taxon>
        <taxon>Astrocoeniina</taxon>
        <taxon>Acroporidae</taxon>
        <taxon>Acropora</taxon>
    </lineage>
</organism>
<name>A0AAD9Q4G3_ACRCE</name>
<dbReference type="Pfam" id="PF00651">
    <property type="entry name" value="BTB"/>
    <property type="match status" value="1"/>
</dbReference>
<sequence length="564" mass="64199">MVAHPEILLSKCAQFREQGEFIDVRLKVGEDEFVAHRIVLAANSDYFQAMFAHGMKESNQDVIELKHENISVTAMKIMMDSIYSGEINVNDENVLEVLIAADHLQVASVVEQCCKYLTQLRFDVQTYCRVIMVADQHSLKDLKEATERKMASMYKDICEKEEFLSDMNADVLTALLCRDDLSAPSENFVFKSVMQWIKYRKEERMNVAAQVIGAVRLGLVDIKDTIEELDTEEMQLIPEINLLLHRALIYSHSPSRSSAFALEKGKPRSMTTVLVAISPSCDICYFDVQSKSWKLLSSMEKLTNVFGCYSAELVCNYLYVTVKFRTWQYGICCYDIVHDIWSTLPPIPHSSYIQIDSLCHFEDHLYAIYESSAPYRYHIATNQWQSVASSKSLCNHSKIKFCNKAATVYKSYLYVLHGQGQILFCFDPKKNVWEQRASTKTPHFGSFSLLVVNNNLCVAGGHCSLKSSSSEPGDKAAIEVYNDQENVWSVVQQTHIPRNDLGALEIDRRVYFIINSFPVDSSITIPPGEVYPVILDEWENLKEIRKDAVLCYAPIKTGNLTTEN</sequence>
<dbReference type="InterPro" id="IPR000210">
    <property type="entry name" value="BTB/POZ_dom"/>
</dbReference>
<dbReference type="PROSITE" id="PS50097">
    <property type="entry name" value="BTB"/>
    <property type="match status" value="1"/>
</dbReference>
<dbReference type="AlphaFoldDB" id="A0AAD9Q4G3"/>
<dbReference type="InterPro" id="IPR015915">
    <property type="entry name" value="Kelch-typ_b-propeller"/>
</dbReference>
<dbReference type="InterPro" id="IPR011705">
    <property type="entry name" value="BACK"/>
</dbReference>
<protein>
    <submittedName>
        <fullName evidence="4">Kelch-like protein 20</fullName>
    </submittedName>
</protein>
<gene>
    <name evidence="4" type="ORF">P5673_024024</name>
</gene>
<dbReference type="Pfam" id="PF07707">
    <property type="entry name" value="BACK"/>
    <property type="match status" value="1"/>
</dbReference>
<comment type="caution">
    <text evidence="4">The sequence shown here is derived from an EMBL/GenBank/DDBJ whole genome shotgun (WGS) entry which is preliminary data.</text>
</comment>
<evidence type="ECO:0000313" key="4">
    <source>
        <dbReference type="EMBL" id="KAK2554564.1"/>
    </source>
</evidence>
<evidence type="ECO:0000259" key="3">
    <source>
        <dbReference type="PROSITE" id="PS50097"/>
    </source>
</evidence>
<accession>A0AAD9Q4G3</accession>
<dbReference type="PANTHER" id="PTHR45632">
    <property type="entry name" value="LD33804P"/>
    <property type="match status" value="1"/>
</dbReference>
<dbReference type="EMBL" id="JARQWQ010000069">
    <property type="protein sequence ID" value="KAK2554564.1"/>
    <property type="molecule type" value="Genomic_DNA"/>
</dbReference>
<dbReference type="SUPFAM" id="SSF54695">
    <property type="entry name" value="POZ domain"/>
    <property type="match status" value="1"/>
</dbReference>
<dbReference type="InterPro" id="IPR017096">
    <property type="entry name" value="BTB-kelch_protein"/>
</dbReference>
<dbReference type="SMART" id="SM00225">
    <property type="entry name" value="BTB"/>
    <property type="match status" value="1"/>
</dbReference>
<feature type="domain" description="BTB" evidence="3">
    <location>
        <begin position="22"/>
        <end position="91"/>
    </location>
</feature>
<reference evidence="4" key="1">
    <citation type="journal article" date="2023" name="G3 (Bethesda)">
        <title>Whole genome assembly and annotation of the endangered Caribbean coral Acropora cervicornis.</title>
        <authorList>
            <person name="Selwyn J.D."/>
            <person name="Vollmer S.V."/>
        </authorList>
    </citation>
    <scope>NUCLEOTIDE SEQUENCE</scope>
    <source>
        <strain evidence="4">K2</strain>
    </source>
</reference>
<dbReference type="Gene3D" id="3.30.710.10">
    <property type="entry name" value="Potassium Channel Kv1.1, Chain A"/>
    <property type="match status" value="1"/>
</dbReference>
<dbReference type="PANTHER" id="PTHR45632:SF3">
    <property type="entry name" value="KELCH-LIKE PROTEIN 32"/>
    <property type="match status" value="1"/>
</dbReference>
<evidence type="ECO:0000313" key="5">
    <source>
        <dbReference type="Proteomes" id="UP001249851"/>
    </source>
</evidence>